<evidence type="ECO:0000256" key="2">
    <source>
        <dbReference type="ARBA" id="ARBA00022630"/>
    </source>
</evidence>
<reference evidence="8" key="1">
    <citation type="submission" date="2021-03" db="EMBL/GenBank/DDBJ databases">
        <authorList>
            <person name="Tagirdzhanova G."/>
        </authorList>
    </citation>
    <scope>NUCLEOTIDE SEQUENCE</scope>
</reference>
<comment type="caution">
    <text evidence="8">The sequence shown here is derived from an EMBL/GenBank/DDBJ whole genome shotgun (WGS) entry which is preliminary data.</text>
</comment>
<dbReference type="InterPro" id="IPR036249">
    <property type="entry name" value="Thioredoxin-like_sf"/>
</dbReference>
<evidence type="ECO:0000256" key="3">
    <source>
        <dbReference type="ARBA" id="ARBA00022827"/>
    </source>
</evidence>
<dbReference type="InterPro" id="IPR002938">
    <property type="entry name" value="FAD-bd"/>
</dbReference>
<dbReference type="PANTHER" id="PTHR43004">
    <property type="entry name" value="TRK SYSTEM POTASSIUM UPTAKE PROTEIN"/>
    <property type="match status" value="1"/>
</dbReference>
<proteinExistence type="inferred from homology"/>
<dbReference type="Gene3D" id="3.30.9.10">
    <property type="entry name" value="D-Amino Acid Oxidase, subunit A, domain 2"/>
    <property type="match status" value="1"/>
</dbReference>
<dbReference type="InterPro" id="IPR036188">
    <property type="entry name" value="FAD/NAD-bd_sf"/>
</dbReference>
<evidence type="ECO:0000313" key="8">
    <source>
        <dbReference type="EMBL" id="CAF9923115.1"/>
    </source>
</evidence>
<evidence type="ECO:0000313" key="9">
    <source>
        <dbReference type="Proteomes" id="UP000664203"/>
    </source>
</evidence>
<dbReference type="InterPro" id="IPR038220">
    <property type="entry name" value="PHOX_C_sf"/>
</dbReference>
<comment type="similarity">
    <text evidence="1">Belongs to the PheA/TfdB FAD monooxygenase family.</text>
</comment>
<gene>
    <name evidence="8" type="ORF">ALECFALPRED_002303</name>
</gene>
<dbReference type="InterPro" id="IPR050641">
    <property type="entry name" value="RIFMO-like"/>
</dbReference>
<sequence>MREELKNVDVLICGGGPVGLLTAYCLARYGGISTYVIEQRERSKQTAYGRAAMIAPRTLEMLDQLDLADALGQMGFVVRGQVSYKDGERVASLTAASSNVSNTFFDYLLLCRQRYTEDVVRDGYCKYTGGNVHHGARLVDFAIGNRGTAYPVKSNIETQDGGTISIRSKYIIGADGGRSKARELAGIQFEGEKSNRHWVRIDGIVETNMPEARKGICGIESRSHGSILWACLDHGVTRVGFALPEKLWEEIGANITREDVIREAQKALQPFTLEFKTVDWWTVYSVGQRLASEYRKNDRIFLAGDAAHTHSSGAAQGMNTGLHDAVNLAWKLAGRINGWLTEEALDTYAAERRPVAQQIIEQDKIISVLTGGEIPEQLKGDSAADAHQLLTETFKKNASLNTGLGITYPADNITVVAPTTAVSQKIQPGERTPDVLVQRPGLRVPIRLHSIAKNHGKFTIILFCGNPSCTQASIEKTREYLDGSSSFLFYSANIFQGVTIIAGSNDAGSPDERLGMPCFGNAFYDVDGLAHEGYGIPISKGAVVIARPDGTIGTVCALGDGESLSRYFGRFVTAEKRLNSESQQRGEDEAISGTGELDLEREEGAESDKRVVYETA</sequence>
<keyword evidence="3" id="KW-0274">FAD</keyword>
<dbReference type="GO" id="GO:0016709">
    <property type="term" value="F:oxidoreductase activity, acting on paired donors, with incorporation or reduction of molecular oxygen, NAD(P)H as one donor, and incorporation of one atom of oxygen"/>
    <property type="evidence" value="ECO:0007669"/>
    <property type="project" value="UniProtKB-ARBA"/>
</dbReference>
<dbReference type="SUPFAM" id="SSF52833">
    <property type="entry name" value="Thioredoxin-like"/>
    <property type="match status" value="1"/>
</dbReference>
<keyword evidence="2" id="KW-0285">Flavoprotein</keyword>
<dbReference type="SUPFAM" id="SSF51905">
    <property type="entry name" value="FAD/NAD(P)-binding domain"/>
    <property type="match status" value="1"/>
</dbReference>
<name>A0A8H3FG83_9LECA</name>
<keyword evidence="4" id="KW-0560">Oxidoreductase</keyword>
<evidence type="ECO:0000259" key="7">
    <source>
        <dbReference type="Pfam" id="PF07976"/>
    </source>
</evidence>
<dbReference type="PANTHER" id="PTHR43004:SF5">
    <property type="entry name" value="FAD-BINDING DOMAIN-CONTAINING PROTEIN"/>
    <property type="match status" value="1"/>
</dbReference>
<organism evidence="8 9">
    <name type="scientific">Alectoria fallacina</name>
    <dbReference type="NCBI Taxonomy" id="1903189"/>
    <lineage>
        <taxon>Eukaryota</taxon>
        <taxon>Fungi</taxon>
        <taxon>Dikarya</taxon>
        <taxon>Ascomycota</taxon>
        <taxon>Pezizomycotina</taxon>
        <taxon>Lecanoromycetes</taxon>
        <taxon>OSLEUM clade</taxon>
        <taxon>Lecanoromycetidae</taxon>
        <taxon>Lecanorales</taxon>
        <taxon>Lecanorineae</taxon>
        <taxon>Parmeliaceae</taxon>
        <taxon>Alectoria</taxon>
    </lineage>
</organism>
<feature type="compositionally biased region" description="Basic and acidic residues" evidence="5">
    <location>
        <begin position="602"/>
        <end position="616"/>
    </location>
</feature>
<evidence type="ECO:0000256" key="5">
    <source>
        <dbReference type="SAM" id="MobiDB-lite"/>
    </source>
</evidence>
<dbReference type="PRINTS" id="PR00420">
    <property type="entry name" value="RNGMNOXGNASE"/>
</dbReference>
<protein>
    <submittedName>
        <fullName evidence="8">Uncharacterized protein</fullName>
    </submittedName>
</protein>
<feature type="domain" description="Phenol hydroxylase-like C-terminal dimerisation" evidence="7">
    <location>
        <begin position="527"/>
        <end position="574"/>
    </location>
</feature>
<feature type="domain" description="FAD-binding" evidence="6">
    <location>
        <begin position="8"/>
        <end position="362"/>
    </location>
</feature>
<feature type="compositionally biased region" description="Basic and acidic residues" evidence="5">
    <location>
        <begin position="578"/>
        <end position="588"/>
    </location>
</feature>
<dbReference type="GO" id="GO:0071949">
    <property type="term" value="F:FAD binding"/>
    <property type="evidence" value="ECO:0007669"/>
    <property type="project" value="InterPro"/>
</dbReference>
<dbReference type="Proteomes" id="UP000664203">
    <property type="component" value="Unassembled WGS sequence"/>
</dbReference>
<evidence type="ECO:0000256" key="4">
    <source>
        <dbReference type="ARBA" id="ARBA00023002"/>
    </source>
</evidence>
<dbReference type="EMBL" id="CAJPDR010000165">
    <property type="protein sequence ID" value="CAF9923115.1"/>
    <property type="molecule type" value="Genomic_DNA"/>
</dbReference>
<keyword evidence="9" id="KW-1185">Reference proteome</keyword>
<dbReference type="Pfam" id="PF07976">
    <property type="entry name" value="Phe_hydrox_dim"/>
    <property type="match status" value="1"/>
</dbReference>
<dbReference type="AlphaFoldDB" id="A0A8H3FG83"/>
<dbReference type="Gene3D" id="3.50.50.60">
    <property type="entry name" value="FAD/NAD(P)-binding domain"/>
    <property type="match status" value="1"/>
</dbReference>
<feature type="region of interest" description="Disordered" evidence="5">
    <location>
        <begin position="578"/>
        <end position="616"/>
    </location>
</feature>
<dbReference type="Pfam" id="PF01494">
    <property type="entry name" value="FAD_binding_3"/>
    <property type="match status" value="1"/>
</dbReference>
<dbReference type="OrthoDB" id="1716816at2759"/>
<dbReference type="SUPFAM" id="SSF54373">
    <property type="entry name" value="FAD-linked reductases, C-terminal domain"/>
    <property type="match status" value="1"/>
</dbReference>
<dbReference type="InterPro" id="IPR012941">
    <property type="entry name" value="Phe_hydrox_C_dim_dom"/>
</dbReference>
<dbReference type="Gene3D" id="3.40.30.20">
    <property type="match status" value="1"/>
</dbReference>
<evidence type="ECO:0000259" key="6">
    <source>
        <dbReference type="Pfam" id="PF01494"/>
    </source>
</evidence>
<accession>A0A8H3FG83</accession>
<evidence type="ECO:0000256" key="1">
    <source>
        <dbReference type="ARBA" id="ARBA00007801"/>
    </source>
</evidence>